<evidence type="ECO:0000313" key="1">
    <source>
        <dbReference type="EMBL" id="KAF5371649.1"/>
    </source>
</evidence>
<name>A0A8H5LW65_9AGAR</name>
<dbReference type="Gene3D" id="1.10.510.10">
    <property type="entry name" value="Transferase(Phosphotransferase) domain 1"/>
    <property type="match status" value="1"/>
</dbReference>
<dbReference type="SUPFAM" id="SSF56112">
    <property type="entry name" value="Protein kinase-like (PK-like)"/>
    <property type="match status" value="1"/>
</dbReference>
<comment type="caution">
    <text evidence="1">The sequence shown here is derived from an EMBL/GenBank/DDBJ whole genome shotgun (WGS) entry which is preliminary data.</text>
</comment>
<dbReference type="Proteomes" id="UP000559256">
    <property type="component" value="Unassembled WGS sequence"/>
</dbReference>
<gene>
    <name evidence="1" type="ORF">D9758_003498</name>
</gene>
<reference evidence="1 2" key="1">
    <citation type="journal article" date="2020" name="ISME J.">
        <title>Uncovering the hidden diversity of litter-decomposition mechanisms in mushroom-forming fungi.</title>
        <authorList>
            <person name="Floudas D."/>
            <person name="Bentzer J."/>
            <person name="Ahren D."/>
            <person name="Johansson T."/>
            <person name="Persson P."/>
            <person name="Tunlid A."/>
        </authorList>
    </citation>
    <scope>NUCLEOTIDE SEQUENCE [LARGE SCALE GENOMIC DNA]</scope>
    <source>
        <strain evidence="1 2">CBS 291.85</strain>
    </source>
</reference>
<proteinExistence type="predicted"/>
<organism evidence="1 2">
    <name type="scientific">Tetrapyrgos nigripes</name>
    <dbReference type="NCBI Taxonomy" id="182062"/>
    <lineage>
        <taxon>Eukaryota</taxon>
        <taxon>Fungi</taxon>
        <taxon>Dikarya</taxon>
        <taxon>Basidiomycota</taxon>
        <taxon>Agaricomycotina</taxon>
        <taxon>Agaricomycetes</taxon>
        <taxon>Agaricomycetidae</taxon>
        <taxon>Agaricales</taxon>
        <taxon>Marasmiineae</taxon>
        <taxon>Marasmiaceae</taxon>
        <taxon>Tetrapyrgos</taxon>
    </lineage>
</organism>
<dbReference type="InterPro" id="IPR011009">
    <property type="entry name" value="Kinase-like_dom_sf"/>
</dbReference>
<protein>
    <recommendedName>
        <fullName evidence="3">Protein kinase domain-containing protein</fullName>
    </recommendedName>
</protein>
<dbReference type="EMBL" id="JAACJM010000007">
    <property type="protein sequence ID" value="KAF5371649.1"/>
    <property type="molecule type" value="Genomic_DNA"/>
</dbReference>
<keyword evidence="2" id="KW-1185">Reference proteome</keyword>
<dbReference type="OrthoDB" id="5987198at2759"/>
<evidence type="ECO:0000313" key="2">
    <source>
        <dbReference type="Proteomes" id="UP000559256"/>
    </source>
</evidence>
<dbReference type="AlphaFoldDB" id="A0A8H5LW65"/>
<accession>A0A8H5LW65</accession>
<evidence type="ECO:0008006" key="3">
    <source>
        <dbReference type="Google" id="ProtNLM"/>
    </source>
</evidence>
<sequence>MPPRSELPFDTAGEAMGFIIHRAFNLLHHHHIAHNDIKWNSNMINSAPVYRKSMHLSSTAILSTGSATHAGLQPSIPSSTHYFIDFELSRQYDPEAGSAREMTGYGGDKSVPEYEFEVSYAVHIYRLGNLIRTFLISNQFWQNLSDAKDLQYNHSLDFMSELVADMIQDDPAKRLSIDESSGSF</sequence>